<dbReference type="GO" id="GO:0004725">
    <property type="term" value="F:protein tyrosine phosphatase activity"/>
    <property type="evidence" value="ECO:0007669"/>
    <property type="project" value="InterPro"/>
</dbReference>
<evidence type="ECO:0000256" key="4">
    <source>
        <dbReference type="PIRSR" id="PIRSR617867-1"/>
    </source>
</evidence>
<evidence type="ECO:0000313" key="7">
    <source>
        <dbReference type="Proteomes" id="UP000235050"/>
    </source>
</evidence>
<dbReference type="EMBL" id="NMWU01000026">
    <property type="protein sequence ID" value="PLS30680.1"/>
    <property type="molecule type" value="Genomic_DNA"/>
</dbReference>
<evidence type="ECO:0000256" key="1">
    <source>
        <dbReference type="ARBA" id="ARBA00011063"/>
    </source>
</evidence>
<evidence type="ECO:0000256" key="2">
    <source>
        <dbReference type="ARBA" id="ARBA00022801"/>
    </source>
</evidence>
<sequence>MHNPMHIMFVCTGNICRSPMGELLMAAYLSNTSIRVSSAGTHGLPSELMDKSSAKLMRSVGINPYEFRSRRLTPELAESADLILCFEKSQRKDIVTIAPTAVKYTFLLPDFANMCEYCKTNGLVNGLTIQERLESVIDSAAMIRPAVPEAQDIEDPHYKSFPKFQKAAEQTNAAIRKILTSMKKH</sequence>
<evidence type="ECO:0000313" key="6">
    <source>
        <dbReference type="EMBL" id="PLS30680.1"/>
    </source>
</evidence>
<feature type="domain" description="Phosphotyrosine protein phosphatase I" evidence="5">
    <location>
        <begin position="5"/>
        <end position="181"/>
    </location>
</feature>
<dbReference type="Proteomes" id="UP000235050">
    <property type="component" value="Unassembled WGS sequence"/>
</dbReference>
<dbReference type="InterPro" id="IPR036196">
    <property type="entry name" value="Ptyr_pPase_sf"/>
</dbReference>
<dbReference type="InterPro" id="IPR050438">
    <property type="entry name" value="LMW_PTPase"/>
</dbReference>
<dbReference type="SMART" id="SM00226">
    <property type="entry name" value="LMWPc"/>
    <property type="match status" value="1"/>
</dbReference>
<keyword evidence="2" id="KW-0378">Hydrolase</keyword>
<proteinExistence type="inferred from homology"/>
<name>A0A2N5J901_9BIFI</name>
<dbReference type="PRINTS" id="PR00719">
    <property type="entry name" value="LMWPTPASE"/>
</dbReference>
<protein>
    <submittedName>
        <fullName evidence="6">Protein-tyrosine-phosphatase</fullName>
    </submittedName>
</protein>
<dbReference type="AlphaFoldDB" id="A0A2N5J901"/>
<organism evidence="6 7">
    <name type="scientific">Bifidobacterium margollesii</name>
    <dbReference type="NCBI Taxonomy" id="2020964"/>
    <lineage>
        <taxon>Bacteria</taxon>
        <taxon>Bacillati</taxon>
        <taxon>Actinomycetota</taxon>
        <taxon>Actinomycetes</taxon>
        <taxon>Bifidobacteriales</taxon>
        <taxon>Bifidobacteriaceae</taxon>
        <taxon>Bifidobacterium</taxon>
    </lineage>
</organism>
<dbReference type="SUPFAM" id="SSF52788">
    <property type="entry name" value="Phosphotyrosine protein phosphatases I"/>
    <property type="match status" value="1"/>
</dbReference>
<accession>A0A2N5J901</accession>
<evidence type="ECO:0000256" key="3">
    <source>
        <dbReference type="ARBA" id="ARBA00022912"/>
    </source>
</evidence>
<dbReference type="Pfam" id="PF01451">
    <property type="entry name" value="LMWPc"/>
    <property type="match status" value="1"/>
</dbReference>
<feature type="active site" evidence="4">
    <location>
        <position position="17"/>
    </location>
</feature>
<comment type="caution">
    <text evidence="6">The sequence shown here is derived from an EMBL/GenBank/DDBJ whole genome shotgun (WGS) entry which is preliminary data.</text>
</comment>
<feature type="active site" description="Nucleophile" evidence="4">
    <location>
        <position position="11"/>
    </location>
</feature>
<dbReference type="InterPro" id="IPR023485">
    <property type="entry name" value="Ptyr_pPase"/>
</dbReference>
<dbReference type="Gene3D" id="3.40.50.2300">
    <property type="match status" value="1"/>
</dbReference>
<dbReference type="PANTHER" id="PTHR11717">
    <property type="entry name" value="LOW MOLECULAR WEIGHT PROTEIN TYROSINE PHOSPHATASE"/>
    <property type="match status" value="1"/>
</dbReference>
<dbReference type="PANTHER" id="PTHR11717:SF31">
    <property type="entry name" value="LOW MOLECULAR WEIGHT PROTEIN-TYROSINE-PHOSPHATASE ETP-RELATED"/>
    <property type="match status" value="1"/>
</dbReference>
<keyword evidence="7" id="KW-1185">Reference proteome</keyword>
<reference evidence="6 7" key="1">
    <citation type="submission" date="2017-07" db="EMBL/GenBank/DDBJ databases">
        <title>Bifidobacterium novel species.</title>
        <authorList>
            <person name="Lugli G.A."/>
            <person name="Milani C."/>
            <person name="Duranti S."/>
            <person name="Mangifesta M."/>
        </authorList>
    </citation>
    <scope>NUCLEOTIDE SEQUENCE [LARGE SCALE GENOMIC DNA]</scope>
    <source>
        <strain evidence="7">Uis1B</strain>
    </source>
</reference>
<gene>
    <name evidence="6" type="ORF">Uis1B_1507</name>
</gene>
<evidence type="ECO:0000259" key="5">
    <source>
        <dbReference type="SMART" id="SM00226"/>
    </source>
</evidence>
<keyword evidence="3" id="KW-0904">Protein phosphatase</keyword>
<comment type="similarity">
    <text evidence="1">Belongs to the low molecular weight phosphotyrosine protein phosphatase family.</text>
</comment>
<dbReference type="InterPro" id="IPR017867">
    <property type="entry name" value="Tyr_phospatase_low_mol_wt"/>
</dbReference>